<proteinExistence type="predicted"/>
<protein>
    <submittedName>
        <fullName evidence="1">Uncharacterized protein</fullName>
    </submittedName>
</protein>
<dbReference type="EMBL" id="FNTB01000001">
    <property type="protein sequence ID" value="SEC75082.1"/>
    <property type="molecule type" value="Genomic_DNA"/>
</dbReference>
<sequence length="463" mass="54161">MYLPINGRVTIIDDQIEQAETLIKVLSKRQIPITYFSGELEFLPDSEDNFNDTRILFLDINLIDNSEHEIKVLKASLVPVLKKVISKDNFPYVLIYWSRHEEHKELIENDIFENDLNDRKPIAYISSHKSSFFNLDGTPTENYENEVSTLFTKLEDLIKSNHAFSYLLHWENQVHFSTDKTLQEVFSPFHAYNNWTDNANHLINKFSISYSGKSTFKEQSPSDRIKAAFNTFSNLLNDTIEKNNNSSVINNPTELSVENSDDSNYESYYSINKKLMFSDDSEPIEYPGAIIEDVNPKTEKVFEELFFSVFNRFIEEEKLSEDEIKDLSKNKLNKLIRQKNSDKKAEIKSNWKRIYLTVTPLCDYVQSKYEYNRCVKGIIIESNYLEYIDTKSEAIFITPKFSLDDGISYVLILHFRYFFTSNKGGNLKNLNPLFRARQQLLAEIQSKLSRHISRQGILFLDDR</sequence>
<organism evidence="1 2">
    <name type="scientific">Maribacter dokdonensis</name>
    <dbReference type="NCBI Taxonomy" id="320912"/>
    <lineage>
        <taxon>Bacteria</taxon>
        <taxon>Pseudomonadati</taxon>
        <taxon>Bacteroidota</taxon>
        <taxon>Flavobacteriia</taxon>
        <taxon>Flavobacteriales</taxon>
        <taxon>Flavobacteriaceae</taxon>
        <taxon>Maribacter</taxon>
    </lineage>
</organism>
<dbReference type="Proteomes" id="UP000183038">
    <property type="component" value="Unassembled WGS sequence"/>
</dbReference>
<evidence type="ECO:0000313" key="2">
    <source>
        <dbReference type="Proteomes" id="UP000183038"/>
    </source>
</evidence>
<dbReference type="RefSeq" id="WP_074674633.1">
    <property type="nucleotide sequence ID" value="NZ_FNTB01000001.1"/>
</dbReference>
<evidence type="ECO:0000313" key="1">
    <source>
        <dbReference type="EMBL" id="SEC75082.1"/>
    </source>
</evidence>
<dbReference type="OrthoDB" id="2567774at2"/>
<gene>
    <name evidence="1" type="ORF">SAMN05192540_3990</name>
</gene>
<name>A0A1H4V1U9_9FLAO</name>
<dbReference type="AlphaFoldDB" id="A0A1H4V1U9"/>
<accession>A0A1H4V1U9</accession>
<reference evidence="1 2" key="1">
    <citation type="submission" date="2016-10" db="EMBL/GenBank/DDBJ databases">
        <authorList>
            <person name="de Groot N.N."/>
        </authorList>
    </citation>
    <scope>NUCLEOTIDE SEQUENCE [LARGE SCALE GENOMIC DNA]</scope>
    <source>
        <strain evidence="1 2">MAR_2009_71</strain>
    </source>
</reference>